<dbReference type="PANTHER" id="PTHR23089">
    <property type="entry name" value="HISTIDINE TRIAD HIT PROTEIN"/>
    <property type="match status" value="1"/>
</dbReference>
<dbReference type="PROSITE" id="PS51084">
    <property type="entry name" value="HIT_2"/>
    <property type="match status" value="1"/>
</dbReference>
<evidence type="ECO:0000256" key="3">
    <source>
        <dbReference type="PROSITE-ProRule" id="PRU00464"/>
    </source>
</evidence>
<evidence type="ECO:0000259" key="4">
    <source>
        <dbReference type="PROSITE" id="PS51084"/>
    </source>
</evidence>
<gene>
    <name evidence="5" type="ORF">A2125_00095</name>
</gene>
<dbReference type="SUPFAM" id="SSF54197">
    <property type="entry name" value="HIT-like"/>
    <property type="match status" value="1"/>
</dbReference>
<feature type="short sequence motif" description="Histidine triad motif" evidence="2 3">
    <location>
        <begin position="95"/>
        <end position="99"/>
    </location>
</feature>
<dbReference type="EMBL" id="MGFM01000028">
    <property type="protein sequence ID" value="OGM05672.1"/>
    <property type="molecule type" value="Genomic_DNA"/>
</dbReference>
<evidence type="ECO:0000313" key="5">
    <source>
        <dbReference type="EMBL" id="OGM05672.1"/>
    </source>
</evidence>
<accession>A0A1F7WSC2</accession>
<dbReference type="InterPro" id="IPR011146">
    <property type="entry name" value="HIT-like"/>
</dbReference>
<organism evidence="5 6">
    <name type="scientific">Candidatus Woesebacteria bacterium GWB1_43_5</name>
    <dbReference type="NCBI Taxonomy" id="1802474"/>
    <lineage>
        <taxon>Bacteria</taxon>
        <taxon>Candidatus Woeseibacteriota</taxon>
    </lineage>
</organism>
<reference evidence="5 6" key="1">
    <citation type="journal article" date="2016" name="Nat. Commun.">
        <title>Thousands of microbial genomes shed light on interconnected biogeochemical processes in an aquifer system.</title>
        <authorList>
            <person name="Anantharaman K."/>
            <person name="Brown C.T."/>
            <person name="Hug L.A."/>
            <person name="Sharon I."/>
            <person name="Castelle C.J."/>
            <person name="Probst A.J."/>
            <person name="Thomas B.C."/>
            <person name="Singh A."/>
            <person name="Wilkins M.J."/>
            <person name="Karaoz U."/>
            <person name="Brodie E.L."/>
            <person name="Williams K.H."/>
            <person name="Hubbard S.S."/>
            <person name="Banfield J.F."/>
        </authorList>
    </citation>
    <scope>NUCLEOTIDE SEQUENCE [LARGE SCALE GENOMIC DNA]</scope>
</reference>
<comment type="caution">
    <text evidence="5">The sequence shown here is derived from an EMBL/GenBank/DDBJ whole genome shotgun (WGS) entry which is preliminary data.</text>
</comment>
<dbReference type="Gene3D" id="3.30.428.10">
    <property type="entry name" value="HIT-like"/>
    <property type="match status" value="1"/>
</dbReference>
<feature type="active site" description="Tele-AMP-histidine intermediate" evidence="1">
    <location>
        <position position="97"/>
    </location>
</feature>
<sequence>MDDCIFCKIAKGEALAKIRGSSKNAIAFDSIDPVSEHHILIIPKMHIESFLDLEKDHAEIFMEMAQVAQKVIDGKKIAGGYKLVINGGKYQAINHFHWHLLGGKPEDESDVLNKT</sequence>
<dbReference type="InterPro" id="IPR001310">
    <property type="entry name" value="Histidine_triad_HIT"/>
</dbReference>
<evidence type="ECO:0000256" key="2">
    <source>
        <dbReference type="PIRSR" id="PIRSR601310-3"/>
    </source>
</evidence>
<name>A0A1F7WSC2_9BACT</name>
<dbReference type="InterPro" id="IPR036265">
    <property type="entry name" value="HIT-like_sf"/>
</dbReference>
<dbReference type="GO" id="GO:0003824">
    <property type="term" value="F:catalytic activity"/>
    <property type="evidence" value="ECO:0007669"/>
    <property type="project" value="InterPro"/>
</dbReference>
<dbReference type="Proteomes" id="UP000178812">
    <property type="component" value="Unassembled WGS sequence"/>
</dbReference>
<dbReference type="PRINTS" id="PR00332">
    <property type="entry name" value="HISTRIAD"/>
</dbReference>
<dbReference type="Pfam" id="PF11969">
    <property type="entry name" value="DcpS_C"/>
    <property type="match status" value="1"/>
</dbReference>
<protein>
    <recommendedName>
        <fullName evidence="4">HIT domain-containing protein</fullName>
    </recommendedName>
</protein>
<proteinExistence type="predicted"/>
<feature type="domain" description="HIT" evidence="4">
    <location>
        <begin position="5"/>
        <end position="110"/>
    </location>
</feature>
<evidence type="ECO:0000256" key="1">
    <source>
        <dbReference type="PIRSR" id="PIRSR601310-1"/>
    </source>
</evidence>
<dbReference type="AlphaFoldDB" id="A0A1F7WSC2"/>
<evidence type="ECO:0000313" key="6">
    <source>
        <dbReference type="Proteomes" id="UP000178812"/>
    </source>
</evidence>